<dbReference type="Pfam" id="PF02502">
    <property type="entry name" value="LacAB_rpiB"/>
    <property type="match status" value="1"/>
</dbReference>
<dbReference type="NCBIfam" id="TIGR00689">
    <property type="entry name" value="rpiB_lacA_lacB"/>
    <property type="match status" value="1"/>
</dbReference>
<dbReference type="SUPFAM" id="SSF89623">
    <property type="entry name" value="Ribose/Galactose isomerase RpiB/AlsB"/>
    <property type="match status" value="1"/>
</dbReference>
<dbReference type="InterPro" id="IPR051812">
    <property type="entry name" value="SPI_LacAB/RpiB"/>
</dbReference>
<dbReference type="PIRSF" id="PIRSF005384">
    <property type="entry name" value="RpiB_LacA_B"/>
    <property type="match status" value="1"/>
</dbReference>
<protein>
    <recommendedName>
        <fullName evidence="4">Ribose 5-phosphate isomerase B</fullName>
    </recommendedName>
</protein>
<dbReference type="Gene3D" id="3.40.1400.10">
    <property type="entry name" value="Sugar-phosphate isomerase, RpiB/LacA/LacB"/>
    <property type="match status" value="1"/>
</dbReference>
<sequence>MTKRIAIAADHGGYPLKVELGAWLEASGYDVVDLGAHELDPFDDYPDFANAAAEAIISGQVERAIVFCGSGAGASIAANKVPGVRAAVCHDTYSAHQAVEHDDMNILCIGARVVGGEVARELVTAFLTAELLDDQKYHRRLAKVASIEQRSIR</sequence>
<dbReference type="InterPro" id="IPR003500">
    <property type="entry name" value="RpiB_LacA_LacB"/>
</dbReference>
<dbReference type="PANTHER" id="PTHR43732">
    <property type="entry name" value="RIBOSE 5-PHOSPHATE ISOMERASE-RELATED"/>
    <property type="match status" value="1"/>
</dbReference>
<accession>A0A382GEG7</accession>
<gene>
    <name evidence="3" type="ORF">METZ01_LOCUS226163</name>
</gene>
<evidence type="ECO:0000256" key="1">
    <source>
        <dbReference type="ARBA" id="ARBA00008754"/>
    </source>
</evidence>
<dbReference type="InterPro" id="IPR036569">
    <property type="entry name" value="RpiB_LacA_LacB_sf"/>
</dbReference>
<dbReference type="GO" id="GO:0016853">
    <property type="term" value="F:isomerase activity"/>
    <property type="evidence" value="ECO:0007669"/>
    <property type="project" value="UniProtKB-KW"/>
</dbReference>
<evidence type="ECO:0000256" key="2">
    <source>
        <dbReference type="ARBA" id="ARBA00023235"/>
    </source>
</evidence>
<name>A0A382GEG7_9ZZZZ</name>
<comment type="similarity">
    <text evidence="1">Belongs to the LacAB/RpiB family.</text>
</comment>
<keyword evidence="2" id="KW-0413">Isomerase</keyword>
<organism evidence="3">
    <name type="scientific">marine metagenome</name>
    <dbReference type="NCBI Taxonomy" id="408172"/>
    <lineage>
        <taxon>unclassified sequences</taxon>
        <taxon>metagenomes</taxon>
        <taxon>ecological metagenomes</taxon>
    </lineage>
</organism>
<dbReference type="EMBL" id="UINC01054963">
    <property type="protein sequence ID" value="SVB73309.1"/>
    <property type="molecule type" value="Genomic_DNA"/>
</dbReference>
<dbReference type="NCBIfam" id="NF004051">
    <property type="entry name" value="PRK05571.1"/>
    <property type="match status" value="1"/>
</dbReference>
<dbReference type="GO" id="GO:0005975">
    <property type="term" value="P:carbohydrate metabolic process"/>
    <property type="evidence" value="ECO:0007669"/>
    <property type="project" value="InterPro"/>
</dbReference>
<proteinExistence type="inferred from homology"/>
<evidence type="ECO:0000313" key="3">
    <source>
        <dbReference type="EMBL" id="SVB73309.1"/>
    </source>
</evidence>
<dbReference type="AlphaFoldDB" id="A0A382GEG7"/>
<dbReference type="PANTHER" id="PTHR43732:SF1">
    <property type="entry name" value="RIBOSE 5-PHOSPHATE ISOMERASE"/>
    <property type="match status" value="1"/>
</dbReference>
<evidence type="ECO:0008006" key="4">
    <source>
        <dbReference type="Google" id="ProtNLM"/>
    </source>
</evidence>
<reference evidence="3" key="1">
    <citation type="submission" date="2018-05" db="EMBL/GenBank/DDBJ databases">
        <authorList>
            <person name="Lanie J.A."/>
            <person name="Ng W.-L."/>
            <person name="Kazmierczak K.M."/>
            <person name="Andrzejewski T.M."/>
            <person name="Davidsen T.M."/>
            <person name="Wayne K.J."/>
            <person name="Tettelin H."/>
            <person name="Glass J.I."/>
            <person name="Rusch D."/>
            <person name="Podicherti R."/>
            <person name="Tsui H.-C.T."/>
            <person name="Winkler M.E."/>
        </authorList>
    </citation>
    <scope>NUCLEOTIDE SEQUENCE</scope>
</reference>